<keyword evidence="2" id="KW-0175">Coiled coil</keyword>
<dbReference type="Proteomes" id="UP001628193">
    <property type="component" value="Unassembled WGS sequence"/>
</dbReference>
<dbReference type="SUPFAM" id="SSF103088">
    <property type="entry name" value="OmpA-like"/>
    <property type="match status" value="1"/>
</dbReference>
<dbReference type="PANTHER" id="PTHR30329">
    <property type="entry name" value="STATOR ELEMENT OF FLAGELLAR MOTOR COMPLEX"/>
    <property type="match status" value="1"/>
</dbReference>
<name>A0ABQ0CAF6_9PROT</name>
<evidence type="ECO:0000313" key="6">
    <source>
        <dbReference type="Proteomes" id="UP001628193"/>
    </source>
</evidence>
<dbReference type="RefSeq" id="WP_420905546.1">
    <property type="nucleotide sequence ID" value="NZ_BAAFGK010000004.1"/>
</dbReference>
<dbReference type="PANTHER" id="PTHR30329:SF21">
    <property type="entry name" value="LIPOPROTEIN YIAD-RELATED"/>
    <property type="match status" value="1"/>
</dbReference>
<feature type="transmembrane region" description="Helical" evidence="3">
    <location>
        <begin position="21"/>
        <end position="42"/>
    </location>
</feature>
<comment type="caution">
    <text evidence="5">The sequence shown here is derived from an EMBL/GenBank/DDBJ whole genome shotgun (WGS) entry which is preliminary data.</text>
</comment>
<keyword evidence="3" id="KW-0812">Transmembrane</keyword>
<protein>
    <submittedName>
        <fullName evidence="5">Chemotaxis protein MotB</fullName>
    </submittedName>
</protein>
<proteinExistence type="predicted"/>
<organism evidence="5 6">
    <name type="scientific">Candidatus Magnetaquiglobus chichijimensis</name>
    <dbReference type="NCBI Taxonomy" id="3141448"/>
    <lineage>
        <taxon>Bacteria</taxon>
        <taxon>Pseudomonadati</taxon>
        <taxon>Pseudomonadota</taxon>
        <taxon>Magnetococcia</taxon>
        <taxon>Magnetococcales</taxon>
        <taxon>Candidatus Magnetaquicoccaceae</taxon>
        <taxon>Candidatus Magnetaquiglobus</taxon>
    </lineage>
</organism>
<accession>A0ABQ0CAF6</accession>
<feature type="domain" description="OmpA-like" evidence="4">
    <location>
        <begin position="130"/>
        <end position="289"/>
    </location>
</feature>
<dbReference type="EMBL" id="BAAFGK010000004">
    <property type="protein sequence ID" value="GAB0057861.1"/>
    <property type="molecule type" value="Genomic_DNA"/>
</dbReference>
<dbReference type="InterPro" id="IPR006665">
    <property type="entry name" value="OmpA-like"/>
</dbReference>
<dbReference type="InterPro" id="IPR036737">
    <property type="entry name" value="OmpA-like_sf"/>
</dbReference>
<evidence type="ECO:0000256" key="2">
    <source>
        <dbReference type="SAM" id="Coils"/>
    </source>
</evidence>
<evidence type="ECO:0000313" key="5">
    <source>
        <dbReference type="EMBL" id="GAB0057861.1"/>
    </source>
</evidence>
<evidence type="ECO:0000256" key="1">
    <source>
        <dbReference type="PROSITE-ProRule" id="PRU00473"/>
    </source>
</evidence>
<reference evidence="5 6" key="1">
    <citation type="submission" date="2024-09" db="EMBL/GenBank/DDBJ databases">
        <title>Draft genome sequence of Candidatus Magnetaquicoccaceae bacterium FCR-1.</title>
        <authorList>
            <person name="Shimoshige H."/>
            <person name="Shimamura S."/>
            <person name="Taoka A."/>
            <person name="Kobayashi H."/>
            <person name="Maekawa T."/>
        </authorList>
    </citation>
    <scope>NUCLEOTIDE SEQUENCE [LARGE SCALE GENOMIC DNA]</scope>
    <source>
        <strain evidence="5 6">FCR-1</strain>
    </source>
</reference>
<dbReference type="PROSITE" id="PS51123">
    <property type="entry name" value="OMPA_2"/>
    <property type="match status" value="1"/>
</dbReference>
<keyword evidence="6" id="KW-1185">Reference proteome</keyword>
<dbReference type="InterPro" id="IPR050330">
    <property type="entry name" value="Bact_OuterMem_StrucFunc"/>
</dbReference>
<sequence length="314" mass="35591">MYQRRRETRGPQYTAHDYSISISDVMSALLYVFIVILIIFSFNMGNSESDFRSEYEKATREREAIKKLHEEQSEKLKKLEVGIVELRDLAANLKRDLDQHMAKTSQLLHQLLTDIHHDLQVENVQVFIDPNHGILRLPNEVLFPLGVAQFAPGGEETLTKLARVLQRHLPCYAGSIDKAQRPSFCEERQWNPGTLDAVFIEGHTDNIPLGKANPFANNLHLSGMRAIKTFETILGGDRGTSPLKDLRNQKGQPVFGISGYGEHRPVISHDTPTAEPANRRIDIRFFLVNPKPPAVIPQLFGELDRLTQKLDALK</sequence>
<dbReference type="Gene3D" id="3.30.1330.60">
    <property type="entry name" value="OmpA-like domain"/>
    <property type="match status" value="1"/>
</dbReference>
<evidence type="ECO:0000256" key="3">
    <source>
        <dbReference type="SAM" id="Phobius"/>
    </source>
</evidence>
<keyword evidence="1 3" id="KW-0472">Membrane</keyword>
<gene>
    <name evidence="5" type="primary">motB</name>
    <name evidence="5" type="ORF">SIID45300_02195</name>
</gene>
<evidence type="ECO:0000259" key="4">
    <source>
        <dbReference type="PROSITE" id="PS51123"/>
    </source>
</evidence>
<keyword evidence="3" id="KW-1133">Transmembrane helix</keyword>
<feature type="coiled-coil region" evidence="2">
    <location>
        <begin position="55"/>
        <end position="103"/>
    </location>
</feature>